<keyword evidence="2" id="KW-1133">Transmembrane helix</keyword>
<feature type="domain" description="VTT" evidence="3">
    <location>
        <begin position="29"/>
        <end position="155"/>
    </location>
</feature>
<dbReference type="Proteomes" id="UP000640274">
    <property type="component" value="Unassembled WGS sequence"/>
</dbReference>
<feature type="transmembrane region" description="Helical" evidence="2">
    <location>
        <begin position="99"/>
        <end position="115"/>
    </location>
</feature>
<protein>
    <submittedName>
        <fullName evidence="4">DedA family protein</fullName>
    </submittedName>
</protein>
<gene>
    <name evidence="4" type="ORF">JFN88_04605</name>
</gene>
<dbReference type="GO" id="GO:0005886">
    <property type="term" value="C:plasma membrane"/>
    <property type="evidence" value="ECO:0007669"/>
    <property type="project" value="TreeGrafter"/>
</dbReference>
<keyword evidence="5" id="KW-1185">Reference proteome</keyword>
<reference evidence="4" key="1">
    <citation type="submission" date="2020-12" db="EMBL/GenBank/DDBJ databases">
        <authorList>
            <person name="Huq M.A."/>
        </authorList>
    </citation>
    <scope>NUCLEOTIDE SEQUENCE</scope>
    <source>
        <strain evidence="4">MAHUQ-46</strain>
    </source>
</reference>
<evidence type="ECO:0000313" key="4">
    <source>
        <dbReference type="EMBL" id="MBJ6360601.1"/>
    </source>
</evidence>
<dbReference type="InterPro" id="IPR051311">
    <property type="entry name" value="DedA_domain"/>
</dbReference>
<evidence type="ECO:0000256" key="1">
    <source>
        <dbReference type="ARBA" id="ARBA00010792"/>
    </source>
</evidence>
<dbReference type="AlphaFoldDB" id="A0A934IWI4"/>
<feature type="transmembrane region" description="Helical" evidence="2">
    <location>
        <begin position="135"/>
        <end position="157"/>
    </location>
</feature>
<dbReference type="RefSeq" id="WP_199018154.1">
    <property type="nucleotide sequence ID" value="NZ_JAELUP010000012.1"/>
</dbReference>
<comment type="caution">
    <text evidence="4">The sequence shown here is derived from an EMBL/GenBank/DDBJ whole genome shotgun (WGS) entry which is preliminary data.</text>
</comment>
<keyword evidence="2" id="KW-0812">Transmembrane</keyword>
<evidence type="ECO:0000313" key="5">
    <source>
        <dbReference type="Proteomes" id="UP000640274"/>
    </source>
</evidence>
<name>A0A934IWI4_9BACL</name>
<organism evidence="4 5">
    <name type="scientific">Paenibacillus roseus</name>
    <dbReference type="NCBI Taxonomy" id="2798579"/>
    <lineage>
        <taxon>Bacteria</taxon>
        <taxon>Bacillati</taxon>
        <taxon>Bacillota</taxon>
        <taxon>Bacilli</taxon>
        <taxon>Bacillales</taxon>
        <taxon>Paenibacillaceae</taxon>
        <taxon>Paenibacillus</taxon>
    </lineage>
</organism>
<dbReference type="InterPro" id="IPR032816">
    <property type="entry name" value="VTT_dom"/>
</dbReference>
<keyword evidence="2" id="KW-0472">Membrane</keyword>
<evidence type="ECO:0000256" key="2">
    <source>
        <dbReference type="SAM" id="Phobius"/>
    </source>
</evidence>
<dbReference type="Pfam" id="PF09335">
    <property type="entry name" value="VTT_dom"/>
    <property type="match status" value="1"/>
</dbReference>
<feature type="transmembrane region" description="Helical" evidence="2">
    <location>
        <begin position="49"/>
        <end position="71"/>
    </location>
</feature>
<sequence>MEMVQELVSHYGYLAIFCLLALGIIGLPVPDEVLMTFVGYLASVYVLKLPLAFVVAFSGALCGMLLSYTIGRKIGKPLIHRYGKWVKLTPKRLERIEGWFHRYGMWTIVFGYFIPGVRHVTCYISGMSGVRTGQYVIFAGAGALLWSTVFILIGYFLGNIDIFSLFR</sequence>
<proteinExistence type="inferred from homology"/>
<accession>A0A934IWI4</accession>
<comment type="similarity">
    <text evidence="1">Belongs to the DedA family.</text>
</comment>
<dbReference type="EMBL" id="JAELUP010000012">
    <property type="protein sequence ID" value="MBJ6360601.1"/>
    <property type="molecule type" value="Genomic_DNA"/>
</dbReference>
<evidence type="ECO:0000259" key="3">
    <source>
        <dbReference type="Pfam" id="PF09335"/>
    </source>
</evidence>
<feature type="transmembrane region" description="Helical" evidence="2">
    <location>
        <begin position="12"/>
        <end position="29"/>
    </location>
</feature>
<dbReference type="PANTHER" id="PTHR42709:SF9">
    <property type="entry name" value="ALKALINE PHOSPHATASE LIKE PROTEIN"/>
    <property type="match status" value="1"/>
</dbReference>
<dbReference type="PANTHER" id="PTHR42709">
    <property type="entry name" value="ALKALINE PHOSPHATASE LIKE PROTEIN"/>
    <property type="match status" value="1"/>
</dbReference>